<feature type="transmembrane region" description="Helical" evidence="2">
    <location>
        <begin position="22"/>
        <end position="45"/>
    </location>
</feature>
<dbReference type="OrthoDB" id="2151407at2"/>
<proteinExistence type="predicted"/>
<name>A0A6N7ELS8_9MICO</name>
<accession>A0A6N7ELS8</accession>
<feature type="transmembrane region" description="Helical" evidence="2">
    <location>
        <begin position="213"/>
        <end position="238"/>
    </location>
</feature>
<organism evidence="3 4">
    <name type="scientific">Georgenia subflava</name>
    <dbReference type="NCBI Taxonomy" id="1622177"/>
    <lineage>
        <taxon>Bacteria</taxon>
        <taxon>Bacillati</taxon>
        <taxon>Actinomycetota</taxon>
        <taxon>Actinomycetes</taxon>
        <taxon>Micrococcales</taxon>
        <taxon>Bogoriellaceae</taxon>
        <taxon>Georgenia</taxon>
    </lineage>
</organism>
<sequence length="434" mass="43723">MSTLETMPSTETDDGPTPSRDIVRMLGLAVALALTACLALLAVVVPGQNSMPREVPIGLAGPEETVSQLANLLSTAQPDAYDVRIFDDAEAMRDATEQREIYGGFVMDESSPGVIIATGASPALASFLTSFGGQLGLTNVSDVAQTTAADPTATGILVAVVLTSILSLLGAFGLARLEPGRPRAQVVGAVVLAVVTGLAVAGSLQLLGSVEGVFWTVAGAVALAVLGGTLAALGLIALLGLVGAVAYLVIVVLPGIGLAGMTSAPEMLPAGWGTLGQYLPPGASGSLLQSVAYFGGGGALRPVLVLLGWAVLGLVLVALGTLRRRRADARAAALEAALAAEAEADAEEAAESRRQHDDSLAAGPAGAAEPASVAESARTSGPAVRPEPAEVSEPAEVPETSKEPVRSETPGTSADGPADTDDRGPAEPDRPWRQ</sequence>
<evidence type="ECO:0008006" key="5">
    <source>
        <dbReference type="Google" id="ProtNLM"/>
    </source>
</evidence>
<feature type="compositionally biased region" description="Basic and acidic residues" evidence="1">
    <location>
        <begin position="350"/>
        <end position="359"/>
    </location>
</feature>
<keyword evidence="2" id="KW-0472">Membrane</keyword>
<feature type="compositionally biased region" description="Basic and acidic residues" evidence="1">
    <location>
        <begin position="420"/>
        <end position="434"/>
    </location>
</feature>
<gene>
    <name evidence="3" type="ORF">GB881_03935</name>
</gene>
<evidence type="ECO:0000256" key="1">
    <source>
        <dbReference type="SAM" id="MobiDB-lite"/>
    </source>
</evidence>
<feature type="transmembrane region" description="Helical" evidence="2">
    <location>
        <begin position="186"/>
        <end position="207"/>
    </location>
</feature>
<reference evidence="3 4" key="1">
    <citation type="submission" date="2019-10" db="EMBL/GenBank/DDBJ databases">
        <title>Georgenia wutianyii sp. nov. and Georgenia yuyongxinii sp. nov. isolated from plateau pika (Ochotona curzoniae) in the Qinghai-Tibet plateau of China.</title>
        <authorList>
            <person name="Tian Z."/>
        </authorList>
    </citation>
    <scope>NUCLEOTIDE SEQUENCE [LARGE SCALE GENOMIC DNA]</scope>
    <source>
        <strain evidence="3 4">JCM 19765</strain>
    </source>
</reference>
<feature type="compositionally biased region" description="Low complexity" evidence="1">
    <location>
        <begin position="361"/>
        <end position="398"/>
    </location>
</feature>
<evidence type="ECO:0000313" key="4">
    <source>
        <dbReference type="Proteomes" id="UP000437709"/>
    </source>
</evidence>
<feature type="region of interest" description="Disordered" evidence="1">
    <location>
        <begin position="345"/>
        <end position="434"/>
    </location>
</feature>
<feature type="transmembrane region" description="Helical" evidence="2">
    <location>
        <begin position="114"/>
        <end position="133"/>
    </location>
</feature>
<dbReference type="Proteomes" id="UP000437709">
    <property type="component" value="Unassembled WGS sequence"/>
</dbReference>
<protein>
    <recommendedName>
        <fullName evidence="5">ABC transporter permease</fullName>
    </recommendedName>
</protein>
<feature type="transmembrane region" description="Helical" evidence="2">
    <location>
        <begin position="245"/>
        <end position="264"/>
    </location>
</feature>
<keyword evidence="4" id="KW-1185">Reference proteome</keyword>
<feature type="transmembrane region" description="Helical" evidence="2">
    <location>
        <begin position="303"/>
        <end position="322"/>
    </location>
</feature>
<keyword evidence="2" id="KW-0812">Transmembrane</keyword>
<evidence type="ECO:0000313" key="3">
    <source>
        <dbReference type="EMBL" id="MPV36204.1"/>
    </source>
</evidence>
<feature type="transmembrane region" description="Helical" evidence="2">
    <location>
        <begin position="153"/>
        <end position="174"/>
    </location>
</feature>
<dbReference type="AlphaFoldDB" id="A0A6N7ELS8"/>
<evidence type="ECO:0000256" key="2">
    <source>
        <dbReference type="SAM" id="Phobius"/>
    </source>
</evidence>
<comment type="caution">
    <text evidence="3">The sequence shown here is derived from an EMBL/GenBank/DDBJ whole genome shotgun (WGS) entry which is preliminary data.</text>
</comment>
<dbReference type="EMBL" id="WHPC01000008">
    <property type="protein sequence ID" value="MPV36204.1"/>
    <property type="molecule type" value="Genomic_DNA"/>
</dbReference>
<dbReference type="RefSeq" id="WP_152195818.1">
    <property type="nucleotide sequence ID" value="NZ_VUKD01000004.1"/>
</dbReference>
<keyword evidence="2" id="KW-1133">Transmembrane helix</keyword>